<gene>
    <name evidence="9" type="primary">mptB</name>
    <name evidence="9" type="ORF">NCTC949_01661</name>
</gene>
<feature type="transmembrane region" description="Helical" evidence="8">
    <location>
        <begin position="517"/>
        <end position="537"/>
    </location>
</feature>
<feature type="transmembrane region" description="Helical" evidence="8">
    <location>
        <begin position="453"/>
        <end position="475"/>
    </location>
</feature>
<keyword evidence="3" id="KW-0808">Transferase</keyword>
<evidence type="ECO:0000256" key="3">
    <source>
        <dbReference type="ARBA" id="ARBA00022679"/>
    </source>
</evidence>
<comment type="subcellular location">
    <subcellularLocation>
        <location evidence="1">Membrane</location>
        <topology evidence="1">Multi-pass membrane protein</topology>
    </subcellularLocation>
</comment>
<feature type="transmembrane region" description="Helical" evidence="8">
    <location>
        <begin position="388"/>
        <end position="407"/>
    </location>
</feature>
<reference evidence="9 10" key="1">
    <citation type="submission" date="2018-12" db="EMBL/GenBank/DDBJ databases">
        <authorList>
            <consortium name="Pathogen Informatics"/>
        </authorList>
    </citation>
    <scope>NUCLEOTIDE SEQUENCE [LARGE SCALE GENOMIC DNA]</scope>
    <source>
        <strain evidence="9 10">NCTC949</strain>
    </source>
</reference>
<evidence type="ECO:0000313" key="10">
    <source>
        <dbReference type="Proteomes" id="UP000271380"/>
    </source>
</evidence>
<evidence type="ECO:0000256" key="4">
    <source>
        <dbReference type="ARBA" id="ARBA00022692"/>
    </source>
</evidence>
<dbReference type="Proteomes" id="UP000271380">
    <property type="component" value="Chromosome"/>
</dbReference>
<dbReference type="InterPro" id="IPR049829">
    <property type="entry name" value="MptA/B-like"/>
</dbReference>
<dbReference type="AlphaFoldDB" id="A0AB38VSH2"/>
<proteinExistence type="inferred from homology"/>
<name>A0AB38VSH2_9CORY</name>
<evidence type="ECO:0000256" key="7">
    <source>
        <dbReference type="ARBA" id="ARBA00043987"/>
    </source>
</evidence>
<protein>
    <submittedName>
        <fullName evidence="9">Alpha(1--&gt;6) mannopyranosyltransferase</fullName>
    </submittedName>
</protein>
<dbReference type="Pfam" id="PF26314">
    <property type="entry name" value="MptA_B_family"/>
    <property type="match status" value="1"/>
</dbReference>
<sequence length="542" mass="58507">MHELYQAVRGELPRMGKPGSRSALLHFEQLPSNAKLSVIEAYRVTRLRWIGATGVILIAIGGLGAGALPVVNSTYIGYPLGSLLSRMLQTSTILCFIGIGLLVVAWLKLAAYVGVYLRGKNQHQGIVTNSFIWRTYLAWSLPFLLTAPMFSQDIYSYLANGSIVRQGLDPYSAGPIDILGADDPLARSVPFIWAHSPSPYGPVSLGLARIISAMTGDNIALGVFAHRVVSIAGIALAAWALMTLAQRCRVQPQAALWLGILNPLTIIHLVAGIHNEAILLGLLLGGFELGLRGIDKLMLGWHTQSMLLLCAGSFLISCAGMVKVTGFIGLGFIGVFHARVLHGREHKHFYSWAVAILSQVFILIGSVMLVTLISGINTGWISAQGGAVSIRSWMSAATGVGVVFGWLGMVLDLGDHTEAILSVTRAVGIAVAGIFMLRMLIGTYRGVIHPLGALGISTFVLVILFPVVHPWYMLWAIFPLAGWANRILFRGMVMGYSAIISFFVLPRGLSLPPTTVLSIYIGAAIGFSILASIYWWVTRRVR</sequence>
<keyword evidence="5 8" id="KW-1133">Transmembrane helix</keyword>
<dbReference type="NCBIfam" id="NF038066">
    <property type="entry name" value="MptB"/>
    <property type="match status" value="1"/>
</dbReference>
<evidence type="ECO:0000256" key="5">
    <source>
        <dbReference type="ARBA" id="ARBA00022989"/>
    </source>
</evidence>
<accession>A0AB38VSH2</accession>
<dbReference type="EMBL" id="LR134377">
    <property type="protein sequence ID" value="VEH08546.1"/>
    <property type="molecule type" value="Genomic_DNA"/>
</dbReference>
<feature type="transmembrane region" description="Helical" evidence="8">
    <location>
        <begin position="254"/>
        <end position="271"/>
    </location>
</feature>
<evidence type="ECO:0000256" key="2">
    <source>
        <dbReference type="ARBA" id="ARBA00022676"/>
    </source>
</evidence>
<keyword evidence="2" id="KW-0328">Glycosyltransferase</keyword>
<feature type="transmembrane region" description="Helical" evidence="8">
    <location>
        <begin position="131"/>
        <end position="150"/>
    </location>
</feature>
<dbReference type="GO" id="GO:0016757">
    <property type="term" value="F:glycosyltransferase activity"/>
    <property type="evidence" value="ECO:0007669"/>
    <property type="project" value="UniProtKB-KW"/>
</dbReference>
<keyword evidence="6 8" id="KW-0472">Membrane</keyword>
<evidence type="ECO:0000256" key="6">
    <source>
        <dbReference type="ARBA" id="ARBA00023136"/>
    </source>
</evidence>
<feature type="transmembrane region" description="Helical" evidence="8">
    <location>
        <begin position="306"/>
        <end position="337"/>
    </location>
</feature>
<keyword evidence="4 8" id="KW-0812">Transmembrane</keyword>
<dbReference type="RefSeq" id="WP_126316932.1">
    <property type="nucleotide sequence ID" value="NZ_LR134377.1"/>
</dbReference>
<evidence type="ECO:0000313" key="9">
    <source>
        <dbReference type="EMBL" id="VEH08546.1"/>
    </source>
</evidence>
<evidence type="ECO:0000256" key="8">
    <source>
        <dbReference type="SAM" id="Phobius"/>
    </source>
</evidence>
<feature type="transmembrane region" description="Helical" evidence="8">
    <location>
        <begin position="219"/>
        <end position="242"/>
    </location>
</feature>
<comment type="similarity">
    <text evidence="7">Belongs to the MptA/B family.</text>
</comment>
<organism evidence="9 10">
    <name type="scientific">Corynebacterium kutscheri</name>
    <dbReference type="NCBI Taxonomy" id="35755"/>
    <lineage>
        <taxon>Bacteria</taxon>
        <taxon>Bacillati</taxon>
        <taxon>Actinomycetota</taxon>
        <taxon>Actinomycetes</taxon>
        <taxon>Mycobacteriales</taxon>
        <taxon>Corynebacteriaceae</taxon>
        <taxon>Corynebacterium</taxon>
    </lineage>
</organism>
<feature type="transmembrane region" description="Helical" evidence="8">
    <location>
        <begin position="49"/>
        <end position="71"/>
    </location>
</feature>
<feature type="transmembrane region" description="Helical" evidence="8">
    <location>
        <begin position="277"/>
        <end position="294"/>
    </location>
</feature>
<evidence type="ECO:0000256" key="1">
    <source>
        <dbReference type="ARBA" id="ARBA00004141"/>
    </source>
</evidence>
<feature type="transmembrane region" description="Helical" evidence="8">
    <location>
        <begin position="487"/>
        <end position="505"/>
    </location>
</feature>
<feature type="transmembrane region" description="Helical" evidence="8">
    <location>
        <begin position="91"/>
        <end position="119"/>
    </location>
</feature>
<feature type="transmembrane region" description="Helical" evidence="8">
    <location>
        <begin position="349"/>
        <end position="376"/>
    </location>
</feature>
<dbReference type="GO" id="GO:0016020">
    <property type="term" value="C:membrane"/>
    <property type="evidence" value="ECO:0007669"/>
    <property type="project" value="UniProtKB-SubCell"/>
</dbReference>
<feature type="transmembrane region" description="Helical" evidence="8">
    <location>
        <begin position="419"/>
        <end position="441"/>
    </location>
</feature>